<gene>
    <name evidence="1" type="ORF">SDC9_160206</name>
</gene>
<accession>A0A645FGY0</accession>
<evidence type="ECO:0000313" key="1">
    <source>
        <dbReference type="EMBL" id="MPN12886.1"/>
    </source>
</evidence>
<proteinExistence type="predicted"/>
<sequence>MRDGSFLRLKSVEIGYTLPANILNKLFLSNARIYLNTTNPVLFSKFKLWDIEMGGDGLGYPIQKSYNIGLNISF</sequence>
<name>A0A645FGY0_9ZZZZ</name>
<dbReference type="AlphaFoldDB" id="A0A645FGY0"/>
<protein>
    <recommendedName>
        <fullName evidence="2">TonB-dependent receptor SusC</fullName>
    </recommendedName>
</protein>
<evidence type="ECO:0008006" key="2">
    <source>
        <dbReference type="Google" id="ProtNLM"/>
    </source>
</evidence>
<comment type="caution">
    <text evidence="1">The sequence shown here is derived from an EMBL/GenBank/DDBJ whole genome shotgun (WGS) entry which is preliminary data.</text>
</comment>
<dbReference type="EMBL" id="VSSQ01059311">
    <property type="protein sequence ID" value="MPN12886.1"/>
    <property type="molecule type" value="Genomic_DNA"/>
</dbReference>
<reference evidence="1" key="1">
    <citation type="submission" date="2019-08" db="EMBL/GenBank/DDBJ databases">
        <authorList>
            <person name="Kucharzyk K."/>
            <person name="Murdoch R.W."/>
            <person name="Higgins S."/>
            <person name="Loffler F."/>
        </authorList>
    </citation>
    <scope>NUCLEOTIDE SEQUENCE</scope>
</reference>
<organism evidence="1">
    <name type="scientific">bioreactor metagenome</name>
    <dbReference type="NCBI Taxonomy" id="1076179"/>
    <lineage>
        <taxon>unclassified sequences</taxon>
        <taxon>metagenomes</taxon>
        <taxon>ecological metagenomes</taxon>
    </lineage>
</organism>